<evidence type="ECO:0000256" key="1">
    <source>
        <dbReference type="ARBA" id="ARBA00004370"/>
    </source>
</evidence>
<keyword evidence="7" id="KW-0472">Membrane</keyword>
<dbReference type="InterPro" id="IPR011049">
    <property type="entry name" value="Serralysin-like_metalloprot_C"/>
</dbReference>
<evidence type="ECO:0000313" key="10">
    <source>
        <dbReference type="Proteomes" id="UP000248916"/>
    </source>
</evidence>
<keyword evidence="10" id="KW-1185">Reference proteome</keyword>
<evidence type="ECO:0000256" key="7">
    <source>
        <dbReference type="ARBA" id="ARBA00023136"/>
    </source>
</evidence>
<evidence type="ECO:0000256" key="6">
    <source>
        <dbReference type="ARBA" id="ARBA00023026"/>
    </source>
</evidence>
<keyword evidence="6" id="KW-0843">Virulence</keyword>
<comment type="subcellular location">
    <subcellularLocation>
        <location evidence="1">Membrane</location>
    </subcellularLocation>
    <subcellularLocation>
        <location evidence="2">Secreted</location>
    </subcellularLocation>
</comment>
<dbReference type="PRINTS" id="PR01488">
    <property type="entry name" value="RTXTOXINA"/>
</dbReference>
<dbReference type="PANTHER" id="PTHR38340">
    <property type="entry name" value="S-LAYER PROTEIN"/>
    <property type="match status" value="1"/>
</dbReference>
<dbReference type="OrthoDB" id="7433198at2"/>
<feature type="region of interest" description="Disordered" evidence="8">
    <location>
        <begin position="421"/>
        <end position="451"/>
    </location>
</feature>
<accession>A0A2W7NYK0</accession>
<keyword evidence="3" id="KW-0964">Secreted</keyword>
<dbReference type="Gene3D" id="2.150.10.10">
    <property type="entry name" value="Serralysin-like metalloprotease, C-terminal"/>
    <property type="match status" value="4"/>
</dbReference>
<keyword evidence="5" id="KW-0677">Repeat</keyword>
<comment type="caution">
    <text evidence="9">The sequence shown here is derived from an EMBL/GenBank/DDBJ whole genome shotgun (WGS) entry which is preliminary data.</text>
</comment>
<gene>
    <name evidence="9" type="ORF">LX81_00996</name>
</gene>
<dbReference type="GO" id="GO:0016020">
    <property type="term" value="C:membrane"/>
    <property type="evidence" value="ECO:0007669"/>
    <property type="project" value="UniProtKB-SubCell"/>
</dbReference>
<dbReference type="Proteomes" id="UP000248916">
    <property type="component" value="Unassembled WGS sequence"/>
</dbReference>
<dbReference type="GO" id="GO:0005509">
    <property type="term" value="F:calcium ion binding"/>
    <property type="evidence" value="ECO:0007669"/>
    <property type="project" value="InterPro"/>
</dbReference>
<dbReference type="InterPro" id="IPR003995">
    <property type="entry name" value="RTX_toxin_determinant-A"/>
</dbReference>
<dbReference type="Pfam" id="PF00353">
    <property type="entry name" value="HemolysinCabind"/>
    <property type="match status" value="7"/>
</dbReference>
<proteinExistence type="predicted"/>
<feature type="compositionally biased region" description="Polar residues" evidence="8">
    <location>
        <begin position="425"/>
        <end position="438"/>
    </location>
</feature>
<evidence type="ECO:0000313" key="9">
    <source>
        <dbReference type="EMBL" id="PZX18366.1"/>
    </source>
</evidence>
<feature type="region of interest" description="Disordered" evidence="8">
    <location>
        <begin position="272"/>
        <end position="291"/>
    </location>
</feature>
<feature type="compositionally biased region" description="Low complexity" evidence="8">
    <location>
        <begin position="339"/>
        <end position="356"/>
    </location>
</feature>
<organism evidence="9 10">
    <name type="scientific">Palleronia aestuarii</name>
    <dbReference type="NCBI Taxonomy" id="568105"/>
    <lineage>
        <taxon>Bacteria</taxon>
        <taxon>Pseudomonadati</taxon>
        <taxon>Pseudomonadota</taxon>
        <taxon>Alphaproteobacteria</taxon>
        <taxon>Rhodobacterales</taxon>
        <taxon>Roseobacteraceae</taxon>
        <taxon>Palleronia</taxon>
    </lineage>
</organism>
<protein>
    <submittedName>
        <fullName evidence="9">Ca2+-binding RTX toxin-like protein</fullName>
    </submittedName>
</protein>
<dbReference type="GO" id="GO:0005576">
    <property type="term" value="C:extracellular region"/>
    <property type="evidence" value="ECO:0007669"/>
    <property type="project" value="UniProtKB-SubCell"/>
</dbReference>
<feature type="compositionally biased region" description="Gly residues" evidence="8">
    <location>
        <begin position="272"/>
        <end position="287"/>
    </location>
</feature>
<evidence type="ECO:0000256" key="4">
    <source>
        <dbReference type="ARBA" id="ARBA00022656"/>
    </source>
</evidence>
<feature type="region of interest" description="Disordered" evidence="8">
    <location>
        <begin position="339"/>
        <end position="358"/>
    </location>
</feature>
<dbReference type="GO" id="GO:0090729">
    <property type="term" value="F:toxin activity"/>
    <property type="evidence" value="ECO:0007669"/>
    <property type="project" value="UniProtKB-KW"/>
</dbReference>
<dbReference type="InterPro" id="IPR018511">
    <property type="entry name" value="Hemolysin-typ_Ca-bd_CS"/>
</dbReference>
<dbReference type="AlphaFoldDB" id="A0A2W7NYK0"/>
<dbReference type="SUPFAM" id="SSF51120">
    <property type="entry name" value="beta-Roll"/>
    <property type="match status" value="3"/>
</dbReference>
<dbReference type="PROSITE" id="PS00330">
    <property type="entry name" value="HEMOLYSIN_CALCIUM"/>
    <property type="match status" value="3"/>
</dbReference>
<dbReference type="InterPro" id="IPR050557">
    <property type="entry name" value="RTX_toxin/Mannuronan_C5-epim"/>
</dbReference>
<dbReference type="RefSeq" id="WP_111536175.1">
    <property type="nucleotide sequence ID" value="NZ_QKZL01000003.1"/>
</dbReference>
<dbReference type="EMBL" id="QKZL01000003">
    <property type="protein sequence ID" value="PZX18366.1"/>
    <property type="molecule type" value="Genomic_DNA"/>
</dbReference>
<reference evidence="9 10" key="1">
    <citation type="submission" date="2018-06" db="EMBL/GenBank/DDBJ databases">
        <title>Genomic Encyclopedia of Archaeal and Bacterial Type Strains, Phase II (KMG-II): from individual species to whole genera.</title>
        <authorList>
            <person name="Goeker M."/>
        </authorList>
    </citation>
    <scope>NUCLEOTIDE SEQUENCE [LARGE SCALE GENOMIC DNA]</scope>
    <source>
        <strain evidence="9 10">DSM 22009</strain>
    </source>
</reference>
<name>A0A2W7NYK0_9RHOB</name>
<sequence>MAHLGTNYESFETLLEDDGGDWTVDAVYSADFTALNDSGVEGSAILALTTEADGSRRLAVSIFADGLAPNRVHVQHIHGTFDGQGNPTDATTPLPSADTDGDGFVELAEGARSYGGILLPLTFPAGAMPTANLNGTVEFVQNYDISEDLDDLTPLEFREVVLHGLFVGGNAGAGTGGEVNGQTGYKPTLPVAAGEIVEIDVDEALDLLEDHEDGASQRFIFGDGRQVFFAALGDDYVFGGDGDDRLNGGPGEDTVYGGNGDDYVGGGIGDDTVGGGNGNDGVGGGTGDDFLRGGNGNDRLFGSFGEDTMNGEAGADTLFGGAAEDILYGDYGNDLLRNGTGDAADPDNDANNGASGSLPLDEYDNAYAGGWGNDTIFGGPGSDIITGDDDSRVTAEVGSNFNAQADGSDVIYGGDGNDEIHTGSWADSDQGFANQHTGTSDDEAYGGAGNDIIRGAGGDDALYGDAGSDDIAGAAGDDSVFGGSGADVLYGNGGNDRMGGGGGADEVFGNAGRDTIYGGSGNDTIGGGTGNDQLYGSGGNDTIYGGGGGDNLFGGAGDDFLFGGAGSDFFFHTGAASDGTDIIADYDPNGTNELLFLSGRAIAQDDFTVNFVSQRGDASIRDALVTYNETGVVVWNVVDAEANDNLLVFGSGNGQIVDLFDV</sequence>
<evidence type="ECO:0000256" key="3">
    <source>
        <dbReference type="ARBA" id="ARBA00022525"/>
    </source>
</evidence>
<evidence type="ECO:0000256" key="2">
    <source>
        <dbReference type="ARBA" id="ARBA00004613"/>
    </source>
</evidence>
<evidence type="ECO:0000256" key="5">
    <source>
        <dbReference type="ARBA" id="ARBA00022737"/>
    </source>
</evidence>
<dbReference type="InterPro" id="IPR001343">
    <property type="entry name" value="Hemolysn_Ca-bd"/>
</dbReference>
<dbReference type="PRINTS" id="PR00313">
    <property type="entry name" value="CABNDNGRPT"/>
</dbReference>
<keyword evidence="4" id="KW-0800">Toxin</keyword>
<dbReference type="PANTHER" id="PTHR38340:SF1">
    <property type="entry name" value="S-LAYER PROTEIN"/>
    <property type="match status" value="1"/>
</dbReference>
<evidence type="ECO:0000256" key="8">
    <source>
        <dbReference type="SAM" id="MobiDB-lite"/>
    </source>
</evidence>